<reference evidence="12 13" key="1">
    <citation type="submission" date="2022-05" db="EMBL/GenBank/DDBJ databases">
        <authorList>
            <consortium name="Genoscope - CEA"/>
            <person name="William W."/>
        </authorList>
    </citation>
    <scope>NUCLEOTIDE SEQUENCE [LARGE SCALE GENOMIC DNA]</scope>
</reference>
<dbReference type="InterPro" id="IPR000276">
    <property type="entry name" value="GPCR_Rhodpsn"/>
</dbReference>
<comment type="subcellular location">
    <subcellularLocation>
        <location evidence="1">Cell membrane</location>
        <topology evidence="1">Multi-pass membrane protein</topology>
    </subcellularLocation>
</comment>
<dbReference type="InterPro" id="IPR017452">
    <property type="entry name" value="GPCR_Rhodpsn_7TM"/>
</dbReference>
<evidence type="ECO:0000313" key="12">
    <source>
        <dbReference type="EMBL" id="CAH3163699.1"/>
    </source>
</evidence>
<dbReference type="SUPFAM" id="SSF81321">
    <property type="entry name" value="Family A G protein-coupled receptor-like"/>
    <property type="match status" value="1"/>
</dbReference>
<evidence type="ECO:0000313" key="13">
    <source>
        <dbReference type="Proteomes" id="UP001159428"/>
    </source>
</evidence>
<feature type="transmembrane region" description="Helical" evidence="10">
    <location>
        <begin position="180"/>
        <end position="198"/>
    </location>
</feature>
<dbReference type="PANTHER" id="PTHR24246:SF27">
    <property type="entry name" value="ADENOSINE RECEPTOR, ISOFORM A"/>
    <property type="match status" value="1"/>
</dbReference>
<dbReference type="PANTHER" id="PTHR24246">
    <property type="entry name" value="OLFACTORY RECEPTOR AND ADENOSINE RECEPTOR"/>
    <property type="match status" value="1"/>
</dbReference>
<keyword evidence="8" id="KW-0325">Glycoprotein</keyword>
<keyword evidence="5" id="KW-0297">G-protein coupled receptor</keyword>
<keyword evidence="3 10" id="KW-0812">Transmembrane</keyword>
<dbReference type="Pfam" id="PF00001">
    <property type="entry name" value="7tm_1"/>
    <property type="match status" value="1"/>
</dbReference>
<dbReference type="AlphaFoldDB" id="A0AAU9Y0U6"/>
<sequence>METWFWVLGWFLSILTMVVNGFVILLVCRKRHLRTKTNTFIVSLAVADFGVGMLAVPLRFFCSLAIECTLRSKERLIVTFVEMIIIYTSGINLFSLVLERYIAVVKPLKYLTFMKRRRVIQMVLTSWGIPFLFTLTLVSLIKLSAIDLARTFSSYLDRTLAKQLRFNQLVVRAKTQNMSAVKWVALITCVFLSCYGIMMRCSLLLLTDNQSCNDSYFKIPLRVINSGINPIAYAFFKRDIKREFKRLLDLQKASLINNRIVPTQEQQSS</sequence>
<feature type="domain" description="G-protein coupled receptors family 1 profile" evidence="11">
    <location>
        <begin position="19"/>
        <end position="269"/>
    </location>
</feature>
<evidence type="ECO:0000256" key="8">
    <source>
        <dbReference type="ARBA" id="ARBA00023180"/>
    </source>
</evidence>
<evidence type="ECO:0000259" key="11">
    <source>
        <dbReference type="PROSITE" id="PS50262"/>
    </source>
</evidence>
<keyword evidence="2" id="KW-1003">Cell membrane</keyword>
<evidence type="ECO:0000256" key="10">
    <source>
        <dbReference type="SAM" id="Phobius"/>
    </source>
</evidence>
<feature type="transmembrane region" description="Helical" evidence="10">
    <location>
        <begin position="119"/>
        <end position="141"/>
    </location>
</feature>
<evidence type="ECO:0000256" key="4">
    <source>
        <dbReference type="ARBA" id="ARBA00022989"/>
    </source>
</evidence>
<protein>
    <recommendedName>
        <fullName evidence="11">G-protein coupled receptors family 1 profile domain-containing protein</fullName>
    </recommendedName>
</protein>
<comment type="caution">
    <text evidence="12">The sequence shown here is derived from an EMBL/GenBank/DDBJ whole genome shotgun (WGS) entry which is preliminary data.</text>
</comment>
<dbReference type="GO" id="GO:0005886">
    <property type="term" value="C:plasma membrane"/>
    <property type="evidence" value="ECO:0007669"/>
    <property type="project" value="UniProtKB-SubCell"/>
</dbReference>
<name>A0AAU9Y0U6_9CNID</name>
<evidence type="ECO:0000256" key="6">
    <source>
        <dbReference type="ARBA" id="ARBA00023136"/>
    </source>
</evidence>
<dbReference type="Proteomes" id="UP001159428">
    <property type="component" value="Unassembled WGS sequence"/>
</dbReference>
<dbReference type="GO" id="GO:0004930">
    <property type="term" value="F:G protein-coupled receptor activity"/>
    <property type="evidence" value="ECO:0007669"/>
    <property type="project" value="UniProtKB-KW"/>
</dbReference>
<dbReference type="EMBL" id="CALNXJ010000095">
    <property type="protein sequence ID" value="CAH3163699.1"/>
    <property type="molecule type" value="Genomic_DNA"/>
</dbReference>
<proteinExistence type="predicted"/>
<evidence type="ECO:0000256" key="3">
    <source>
        <dbReference type="ARBA" id="ARBA00022692"/>
    </source>
</evidence>
<evidence type="ECO:0000256" key="7">
    <source>
        <dbReference type="ARBA" id="ARBA00023170"/>
    </source>
</evidence>
<feature type="transmembrane region" description="Helical" evidence="10">
    <location>
        <begin position="76"/>
        <end position="98"/>
    </location>
</feature>
<dbReference type="Gene3D" id="1.20.1070.10">
    <property type="entry name" value="Rhodopsin 7-helix transmembrane proteins"/>
    <property type="match status" value="2"/>
</dbReference>
<accession>A0AAU9Y0U6</accession>
<gene>
    <name evidence="12" type="ORF">PMEA_00035694</name>
</gene>
<keyword evidence="9" id="KW-0807">Transducer</keyword>
<keyword evidence="6 10" id="KW-0472">Membrane</keyword>
<evidence type="ECO:0000256" key="9">
    <source>
        <dbReference type="ARBA" id="ARBA00023224"/>
    </source>
</evidence>
<organism evidence="12 13">
    <name type="scientific">Pocillopora meandrina</name>
    <dbReference type="NCBI Taxonomy" id="46732"/>
    <lineage>
        <taxon>Eukaryota</taxon>
        <taxon>Metazoa</taxon>
        <taxon>Cnidaria</taxon>
        <taxon>Anthozoa</taxon>
        <taxon>Hexacorallia</taxon>
        <taxon>Scleractinia</taxon>
        <taxon>Astrocoeniina</taxon>
        <taxon>Pocilloporidae</taxon>
        <taxon>Pocillopora</taxon>
    </lineage>
</organism>
<evidence type="ECO:0000256" key="2">
    <source>
        <dbReference type="ARBA" id="ARBA00022475"/>
    </source>
</evidence>
<evidence type="ECO:0000256" key="5">
    <source>
        <dbReference type="ARBA" id="ARBA00023040"/>
    </source>
</evidence>
<keyword evidence="13" id="KW-1185">Reference proteome</keyword>
<keyword evidence="7" id="KW-0675">Receptor</keyword>
<keyword evidence="4 10" id="KW-1133">Transmembrane helix</keyword>
<dbReference type="PROSITE" id="PS50262">
    <property type="entry name" value="G_PROTEIN_RECEP_F1_2"/>
    <property type="match status" value="1"/>
</dbReference>
<evidence type="ECO:0000256" key="1">
    <source>
        <dbReference type="ARBA" id="ARBA00004651"/>
    </source>
</evidence>
<feature type="transmembrane region" description="Helical" evidence="10">
    <location>
        <begin position="6"/>
        <end position="28"/>
    </location>
</feature>
<dbReference type="PRINTS" id="PR00237">
    <property type="entry name" value="GPCRRHODOPSN"/>
</dbReference>
<feature type="transmembrane region" description="Helical" evidence="10">
    <location>
        <begin position="40"/>
        <end position="61"/>
    </location>
</feature>